<keyword evidence="3" id="KW-1185">Reference proteome</keyword>
<reference evidence="2 3" key="1">
    <citation type="journal article" date="2013" name="Antonie Van Leeuwenhoek">
        <title>Actinoplanes hulinensis sp. nov., a novel actinomycete isolated from soybean root (Glycine max (L.) Merr).</title>
        <authorList>
            <person name="Shen Y."/>
            <person name="Liu C."/>
            <person name="Wang X."/>
            <person name="Zhao J."/>
            <person name="Jia F."/>
            <person name="Zhang Y."/>
            <person name="Wang L."/>
            <person name="Yang D."/>
            <person name="Xiang W."/>
        </authorList>
    </citation>
    <scope>NUCLEOTIDE SEQUENCE [LARGE SCALE GENOMIC DNA]</scope>
    <source>
        <strain evidence="2 3">NEAU-M9</strain>
    </source>
</reference>
<keyword evidence="1" id="KW-0472">Membrane</keyword>
<accession>A0ABS7B363</accession>
<gene>
    <name evidence="2" type="ORF">KZ829_15240</name>
</gene>
<feature type="transmembrane region" description="Helical" evidence="1">
    <location>
        <begin position="21"/>
        <end position="41"/>
    </location>
</feature>
<name>A0ABS7B363_9ACTN</name>
<comment type="caution">
    <text evidence="2">The sequence shown here is derived from an EMBL/GenBank/DDBJ whole genome shotgun (WGS) entry which is preliminary data.</text>
</comment>
<protein>
    <submittedName>
        <fullName evidence="2">Uncharacterized protein</fullName>
    </submittedName>
</protein>
<organism evidence="2 3">
    <name type="scientific">Actinoplanes hulinensis</name>
    <dbReference type="NCBI Taxonomy" id="1144547"/>
    <lineage>
        <taxon>Bacteria</taxon>
        <taxon>Bacillati</taxon>
        <taxon>Actinomycetota</taxon>
        <taxon>Actinomycetes</taxon>
        <taxon>Micromonosporales</taxon>
        <taxon>Micromonosporaceae</taxon>
        <taxon>Actinoplanes</taxon>
    </lineage>
</organism>
<evidence type="ECO:0000256" key="1">
    <source>
        <dbReference type="SAM" id="Phobius"/>
    </source>
</evidence>
<keyword evidence="1" id="KW-1133">Transmembrane helix</keyword>
<proteinExistence type="predicted"/>
<feature type="transmembrane region" description="Helical" evidence="1">
    <location>
        <begin position="47"/>
        <end position="65"/>
    </location>
</feature>
<sequence>MMANPDLPGGPGRRLSRAATVASWAVPVVVTILNVLLVVGVSAGPRVALLVLCLVSLGAGLLVAVRPRRRPESGVSEPDDPERLFVEDLDLTLRVGSTADEDHVRELRSTRFSRPLDHRKLTLISPYVGSENEKVSPNPLLRVLNAPVEASWMPSGIGIDGRGIVHFTPAAAGRDELRWEINYAIPNGLWNPLRSVGLDVFRYDVRSIDIGEFTIRFIFDSPAVAVSVEERNRRGTVSDAELDSDGNWSVLWRADQPTAPTRYEFGLRVDWGRSVNAEPPSRMNRNGC</sequence>
<dbReference type="EMBL" id="JAHXZI010000007">
    <property type="protein sequence ID" value="MBW6435096.1"/>
    <property type="molecule type" value="Genomic_DNA"/>
</dbReference>
<evidence type="ECO:0000313" key="2">
    <source>
        <dbReference type="EMBL" id="MBW6435096.1"/>
    </source>
</evidence>
<evidence type="ECO:0000313" key="3">
    <source>
        <dbReference type="Proteomes" id="UP001519863"/>
    </source>
</evidence>
<dbReference type="RefSeq" id="WP_220144552.1">
    <property type="nucleotide sequence ID" value="NZ_JAHXZI010000007.1"/>
</dbReference>
<dbReference type="Proteomes" id="UP001519863">
    <property type="component" value="Unassembled WGS sequence"/>
</dbReference>
<keyword evidence="1" id="KW-0812">Transmembrane</keyword>